<protein>
    <submittedName>
        <fullName evidence="1">Uncharacterized protein</fullName>
    </submittedName>
</protein>
<gene>
    <name evidence="1" type="ORF">J8N05_18785</name>
</gene>
<evidence type="ECO:0000313" key="1">
    <source>
        <dbReference type="EMBL" id="MBQ0850241.1"/>
    </source>
</evidence>
<keyword evidence="2" id="KW-1185">Reference proteome</keyword>
<name>A0A941B7A2_9ACTN</name>
<proteinExistence type="predicted"/>
<sequence>MDPITMAAATALISAMATDGWQRAVNALVQWWQRARPEQAETAPDELAFLHRYVLALQAMQTPSPEAEEALIRVWQARLAQLAGDNTQLRADLRQLAEDIARQLPGPEQERVTSVYQNAQADRRSKVIQVGGDVTINGE</sequence>
<organism evidence="1 2">
    <name type="scientific">Streptomyces liliiviolaceus</name>
    <dbReference type="NCBI Taxonomy" id="2823109"/>
    <lineage>
        <taxon>Bacteria</taxon>
        <taxon>Bacillati</taxon>
        <taxon>Actinomycetota</taxon>
        <taxon>Actinomycetes</taxon>
        <taxon>Kitasatosporales</taxon>
        <taxon>Streptomycetaceae</taxon>
        <taxon>Streptomyces</taxon>
    </lineage>
</organism>
<accession>A0A941B7A2</accession>
<dbReference type="EMBL" id="JAGPYQ010000001">
    <property type="protein sequence ID" value="MBQ0850241.1"/>
    <property type="molecule type" value="Genomic_DNA"/>
</dbReference>
<dbReference type="RefSeq" id="WP_210884240.1">
    <property type="nucleotide sequence ID" value="NZ_JAGPYQ010000001.1"/>
</dbReference>
<dbReference type="AlphaFoldDB" id="A0A941B7A2"/>
<reference evidence="1 2" key="1">
    <citation type="submission" date="2021-04" db="EMBL/GenBank/DDBJ databases">
        <authorList>
            <person name="Tang X."/>
            <person name="Zhou X."/>
            <person name="Chen X."/>
            <person name="Cernava T."/>
            <person name="Zhang C."/>
        </authorList>
    </citation>
    <scope>NUCLEOTIDE SEQUENCE [LARGE SCALE GENOMIC DNA]</scope>
    <source>
        <strain evidence="1 2">BH-SS-21</strain>
    </source>
</reference>
<comment type="caution">
    <text evidence="1">The sequence shown here is derived from an EMBL/GenBank/DDBJ whole genome shotgun (WGS) entry which is preliminary data.</text>
</comment>
<evidence type="ECO:0000313" key="2">
    <source>
        <dbReference type="Proteomes" id="UP000677413"/>
    </source>
</evidence>
<dbReference type="Proteomes" id="UP000677413">
    <property type="component" value="Unassembled WGS sequence"/>
</dbReference>